<sequence>MNANLLWPGTFAFVDWLVQQRLKLQGRRIIELGRQVLTSPPNGTGALAIFLNKLYQVDITTSDYDDQEIEDNIAHNCTINGVSPVLPHIKAIETICNLIKTLCYPLKKVATTKPRETYSVINQKKISWCLDQLSCELETQNWERKMRSVYSQRCETAWSSIKNKGNLGSGCTVITP</sequence>
<reference evidence="1" key="2">
    <citation type="submission" date="2022-01" db="EMBL/GenBank/DDBJ databases">
        <authorList>
            <person name="Yamashiro T."/>
            <person name="Shiraishi A."/>
            <person name="Satake H."/>
            <person name="Nakayama K."/>
        </authorList>
    </citation>
    <scope>NUCLEOTIDE SEQUENCE</scope>
</reference>
<comment type="caution">
    <text evidence="1">The sequence shown here is derived from an EMBL/GenBank/DDBJ whole genome shotgun (WGS) entry which is preliminary data.</text>
</comment>
<reference evidence="1" key="1">
    <citation type="journal article" date="2022" name="Int. J. Mol. Sci.">
        <title>Draft Genome of Tanacetum Coccineum: Genomic Comparison of Closely Related Tanacetum-Family Plants.</title>
        <authorList>
            <person name="Yamashiro T."/>
            <person name="Shiraishi A."/>
            <person name="Nakayama K."/>
            <person name="Satake H."/>
        </authorList>
    </citation>
    <scope>NUCLEOTIDE SEQUENCE</scope>
</reference>
<keyword evidence="2" id="KW-1185">Reference proteome</keyword>
<name>A0ABQ4YUZ1_9ASTR</name>
<dbReference type="Gene3D" id="3.40.50.150">
    <property type="entry name" value="Vaccinia Virus protein VP39"/>
    <property type="match status" value="1"/>
</dbReference>
<evidence type="ECO:0000313" key="1">
    <source>
        <dbReference type="EMBL" id="GJS80722.1"/>
    </source>
</evidence>
<protein>
    <submittedName>
        <fullName evidence="1">Uncharacterized protein</fullName>
    </submittedName>
</protein>
<accession>A0ABQ4YUZ1</accession>
<proteinExistence type="predicted"/>
<dbReference type="Proteomes" id="UP001151760">
    <property type="component" value="Unassembled WGS sequence"/>
</dbReference>
<gene>
    <name evidence="1" type="ORF">Tco_0730603</name>
</gene>
<organism evidence="1 2">
    <name type="scientific">Tanacetum coccineum</name>
    <dbReference type="NCBI Taxonomy" id="301880"/>
    <lineage>
        <taxon>Eukaryota</taxon>
        <taxon>Viridiplantae</taxon>
        <taxon>Streptophyta</taxon>
        <taxon>Embryophyta</taxon>
        <taxon>Tracheophyta</taxon>
        <taxon>Spermatophyta</taxon>
        <taxon>Magnoliopsida</taxon>
        <taxon>eudicotyledons</taxon>
        <taxon>Gunneridae</taxon>
        <taxon>Pentapetalae</taxon>
        <taxon>asterids</taxon>
        <taxon>campanulids</taxon>
        <taxon>Asterales</taxon>
        <taxon>Asteraceae</taxon>
        <taxon>Asteroideae</taxon>
        <taxon>Anthemideae</taxon>
        <taxon>Anthemidinae</taxon>
        <taxon>Tanacetum</taxon>
    </lineage>
</organism>
<evidence type="ECO:0000313" key="2">
    <source>
        <dbReference type="Proteomes" id="UP001151760"/>
    </source>
</evidence>
<dbReference type="InterPro" id="IPR029063">
    <property type="entry name" value="SAM-dependent_MTases_sf"/>
</dbReference>
<dbReference type="EMBL" id="BQNB010010691">
    <property type="protein sequence ID" value="GJS80722.1"/>
    <property type="molecule type" value="Genomic_DNA"/>
</dbReference>